<name>A0ABV8EPC0_9BACT</name>
<accession>A0ABV8EPC0</accession>
<reference evidence="3" key="1">
    <citation type="journal article" date="2019" name="Int. J. Syst. Evol. Microbiol.">
        <title>The Global Catalogue of Microorganisms (GCM) 10K type strain sequencing project: providing services to taxonomists for standard genome sequencing and annotation.</title>
        <authorList>
            <consortium name="The Broad Institute Genomics Platform"/>
            <consortium name="The Broad Institute Genome Sequencing Center for Infectious Disease"/>
            <person name="Wu L."/>
            <person name="Ma J."/>
        </authorList>
    </citation>
    <scope>NUCLEOTIDE SEQUENCE [LARGE SCALE GENOMIC DNA]</scope>
    <source>
        <strain evidence="3">CECT 8551</strain>
    </source>
</reference>
<dbReference type="NCBIfam" id="TIGR04131">
    <property type="entry name" value="Bac_Flav_CTERM"/>
    <property type="match status" value="1"/>
</dbReference>
<dbReference type="InterPro" id="IPR000601">
    <property type="entry name" value="PKD_dom"/>
</dbReference>
<keyword evidence="3" id="KW-1185">Reference proteome</keyword>
<evidence type="ECO:0000259" key="1">
    <source>
        <dbReference type="PROSITE" id="PS50093"/>
    </source>
</evidence>
<dbReference type="InterPro" id="IPR026341">
    <property type="entry name" value="T9SS_type_B"/>
</dbReference>
<dbReference type="Pfam" id="PF18911">
    <property type="entry name" value="PKD_4"/>
    <property type="match status" value="1"/>
</dbReference>
<dbReference type="Gene3D" id="2.60.40.10">
    <property type="entry name" value="Immunoglobulins"/>
    <property type="match status" value="2"/>
</dbReference>
<dbReference type="InterPro" id="IPR022409">
    <property type="entry name" value="PKD/Chitinase_dom"/>
</dbReference>
<dbReference type="PROSITE" id="PS50093">
    <property type="entry name" value="PKD"/>
    <property type="match status" value="1"/>
</dbReference>
<proteinExistence type="predicted"/>
<comment type="caution">
    <text evidence="2">The sequence shown here is derived from an EMBL/GenBank/DDBJ whole genome shotgun (WGS) entry which is preliminary data.</text>
</comment>
<organism evidence="2 3">
    <name type="scientific">Belliella kenyensis</name>
    <dbReference type="NCBI Taxonomy" id="1472724"/>
    <lineage>
        <taxon>Bacteria</taxon>
        <taxon>Pseudomonadati</taxon>
        <taxon>Bacteroidota</taxon>
        <taxon>Cytophagia</taxon>
        <taxon>Cytophagales</taxon>
        <taxon>Cyclobacteriaceae</taxon>
        <taxon>Belliella</taxon>
    </lineage>
</organism>
<dbReference type="InterPro" id="IPR035986">
    <property type="entry name" value="PKD_dom_sf"/>
</dbReference>
<evidence type="ECO:0000313" key="3">
    <source>
        <dbReference type="Proteomes" id="UP001595766"/>
    </source>
</evidence>
<dbReference type="RefSeq" id="WP_241294433.1">
    <property type="nucleotide sequence ID" value="NZ_JAKZGR010000007.1"/>
</dbReference>
<dbReference type="InterPro" id="IPR025667">
    <property type="entry name" value="SprB_repeat"/>
</dbReference>
<dbReference type="SMART" id="SM00089">
    <property type="entry name" value="PKD"/>
    <property type="match status" value="2"/>
</dbReference>
<dbReference type="InterPro" id="IPR013783">
    <property type="entry name" value="Ig-like_fold"/>
</dbReference>
<dbReference type="SUPFAM" id="SSF49299">
    <property type="entry name" value="PKD domain"/>
    <property type="match status" value="1"/>
</dbReference>
<feature type="domain" description="PKD" evidence="1">
    <location>
        <begin position="1993"/>
        <end position="2070"/>
    </location>
</feature>
<dbReference type="EMBL" id="JBHSAV010000059">
    <property type="protein sequence ID" value="MFC3977889.1"/>
    <property type="molecule type" value="Genomic_DNA"/>
</dbReference>
<dbReference type="Pfam" id="PF13585">
    <property type="entry name" value="CHU_C"/>
    <property type="match status" value="1"/>
</dbReference>
<evidence type="ECO:0000313" key="2">
    <source>
        <dbReference type="EMBL" id="MFC3977889.1"/>
    </source>
</evidence>
<dbReference type="Pfam" id="PF13573">
    <property type="entry name" value="SprB"/>
    <property type="match status" value="11"/>
</dbReference>
<protein>
    <submittedName>
        <fullName evidence="2">Gliding motility-associated C-terminal domain-containing protein</fullName>
    </submittedName>
</protein>
<dbReference type="Gene3D" id="2.60.40.740">
    <property type="match status" value="5"/>
</dbReference>
<sequence length="2164" mass="235605">MVLSILSLGCQYAIAQSMTGDRYLRFECERIAEFRVRGGQPPYTYVWTYDSEIVQIDENFGSSDISILTQAKRGMYTSTVTDANGDVYSDSFFFQGSSNFTLNVDVLQDNNCEGITFGRIVGEINNGVAPFIVTIYNESRQVVRSTPISGNTINLTGFQAGTYLVEVQNANGCIEFDEVELDPIIPIRLARGGSLGAFPSNCVDNGSIAYDILQFEGDVRFRIRRRSPNGYINTWTTAPNGQIRYEGLSTGEYFLEIADDFRQENCPEIFPFTIEYDPLLFHEITTADITCFGDSNGSILFEIERNPDNSTLPEEVEITLSNSAGQVLENVINIDMAASSFEHLFDNLLSGNYFITFSHGGTNYPECTQIFEIEINSPDSPLVSNATSENIKCFGENSGVASVNPSGGWEPYTYLWSNGSTDSQINNLPVGNYFVDIIDAGGCSIREMFEIVNIAPALEARIEILDDLSCVGANDGVARVFNIQGGVEPYTFLWSIGQQNTERAEGLPEGEVSVTITDALGCSITLFENLSSPPPPEVVIESFPVSCSGESDGRVNIQINGTANYNVSIGAQTLTGNNVVFENLPEGEHTVSITYEGICNLTLDFTIESVVSVEFDTSNLQVSHVSCFGQSDGFVSGLSIQGGNGNLTISWQKLENGNYVNINGNNSLNLLGIEAGTYKITATDENGCFSEIEFAINEPDPFVVNGLQTEPISCINASDGSVTFSINGGNLPYAYSLNGASFISTTENIITIPNLSSGNGYNLIVRDANNCNINELQFDILSPEEIRIDLISISQESCYGVSDGYIFIETSGGDGQLQHQWYLSNDLNNVIANTESLEGIGPGSYVLRVSEIDNQNCFLERTFEILPTPELQLELDESVVHIICYGESTGSISIQVSGGTGDYSFAWSGSNGYFSSEQNISNIPAGIYSVRVIDQNGCYRELTNIEVTQPEAPLSIETLSTRPPSCPGAFDGTLQVRISGGSPGYYISWQRENENGVFENFRGSRQSLVGIRAGNYKIIVRDIAGCIEEHDVTLEGPDEIVISALSVQNASCFGRNDGSINIQVTGGTFPYRFEWDHGFINQNPQNLGVGNYAVTITDARGCVARLEDISITQPDQLSINLIDINEPSCEHTDGRIEVEFVGGDETFSSQWFRLPENVLVAENTNILENVSPGIYSVTFGNGTSCSVNNIINVAGPTNPLRINIDALNPTCIGQNGIIAISASGGLPSYRYFISLDGVQEELDSNIITNLESGNYIITVRDSRGCEDSDSITINNPNQPVYDVEKVQDASCFGGNDGQLTFQTLGDFNEISYQWYRRESNGSLSPISSDTLNELGAGRYFVRFQYNDNCTLDSEDYIITQPDEIQIFTQNIQTFCFGESGQVILNISGGNFGKTITLTGQNGVTRSITGFYTGIATFDNLTSGTYEVNVIDQNGCQTPTTTIEIIESEPIQINLASIQEVSCRDGNDGSIEIEINGGSGDYQVQWSNGQEGLIISALTAGSYTVFVNDGNSCVSSETFIISQPTEHLTIQAIFPTEICTPDDTIDVTLNVQGGTAPYTYLWSNGSTNTSLINVSTGNYEVTVTDSNGCSEVLEFEIPVPRSTLQISFEGNTTICSSGGHTMLSASISGGAAPYTYLWSTGARGPIASNLTSGTYSLTVTDSNGCIAIEEVEILPPSNLSMRLDELVHVTCFGGSDGRISISIEDGNSPFEIIWSHGVRNQTSISGLVAGNYNVSITDASGCITSATYNIREPELISYNETVENVTCFGAANGRIELNVRGGTAPYSYAWSNGFNGRNPQNLPPGTYSVIITDRNGCSTGGSFNISEPTLLSMTADHSENLNCYGDDQGYINVSVAGGMQPYTIIWSDNDQITSFNRSGLIAGSYTVRLIDDNNCIIEQTFQIREPEPLEARLNHRFDIDCENQTMVGVAWLEISGGVPNYQITWSNGVNNSTEIEFNNSGRISTIITDSNGCQVEISDQVELPLVFSESDFIYTIPSIGTTGEILVNDEVQFLDRTLGNVIAWEWSFGDGTNTSTQNATHTYQKPGIYEVTLKTFDIYGCVSEATITIEVLASYRIMIPNAFTPNGDGINDFFLPKLRGIKTFEFYIFNKWGEMIYSHVIGEDQGWDGQLNGKMSPNGNYVYKLVFEAEDGEKGSQTGVFTLIN</sequence>
<dbReference type="CDD" id="cd00146">
    <property type="entry name" value="PKD"/>
    <property type="match status" value="2"/>
</dbReference>
<dbReference type="Proteomes" id="UP001595766">
    <property type="component" value="Unassembled WGS sequence"/>
</dbReference>
<gene>
    <name evidence="2" type="ORF">ACFOUP_15990</name>
</gene>